<comment type="similarity">
    <text evidence="2">Belongs to the bacterial solute-binding protein 8 family.</text>
</comment>
<evidence type="ECO:0000313" key="8">
    <source>
        <dbReference type="EMBL" id="AVI05804.1"/>
    </source>
</evidence>
<evidence type="ECO:0000256" key="6">
    <source>
        <dbReference type="SAM" id="SignalP"/>
    </source>
</evidence>
<evidence type="ECO:0000313" key="10">
    <source>
        <dbReference type="Proteomes" id="UP000665944"/>
    </source>
</evidence>
<dbReference type="RefSeq" id="WP_017175940.1">
    <property type="nucleotide sequence ID" value="NZ_CP014107.1"/>
</dbReference>
<feature type="region of interest" description="Disordered" evidence="5">
    <location>
        <begin position="21"/>
        <end position="63"/>
    </location>
</feature>
<evidence type="ECO:0000256" key="5">
    <source>
        <dbReference type="SAM" id="MobiDB-lite"/>
    </source>
</evidence>
<dbReference type="Proteomes" id="UP000665944">
    <property type="component" value="Unassembled WGS sequence"/>
</dbReference>
<evidence type="ECO:0000256" key="4">
    <source>
        <dbReference type="ARBA" id="ARBA00022729"/>
    </source>
</evidence>
<feature type="signal peptide" evidence="6">
    <location>
        <begin position="1"/>
        <end position="18"/>
    </location>
</feature>
<dbReference type="EMBL" id="CP014567">
    <property type="protein sequence ID" value="AVI05804.1"/>
    <property type="molecule type" value="Genomic_DNA"/>
</dbReference>
<evidence type="ECO:0000313" key="9">
    <source>
        <dbReference type="EMBL" id="MCM5672087.1"/>
    </source>
</evidence>
<evidence type="ECO:0000256" key="1">
    <source>
        <dbReference type="ARBA" id="ARBA00004196"/>
    </source>
</evidence>
<proteinExistence type="inferred from homology"/>
<dbReference type="SUPFAM" id="SSF53807">
    <property type="entry name" value="Helical backbone' metal receptor"/>
    <property type="match status" value="1"/>
</dbReference>
<dbReference type="EMBL" id="JAGHKT020000004">
    <property type="protein sequence ID" value="MCM5672087.1"/>
    <property type="molecule type" value="Genomic_DNA"/>
</dbReference>
<keyword evidence="4 6" id="KW-0732">Signal</keyword>
<evidence type="ECO:0000259" key="7">
    <source>
        <dbReference type="PROSITE" id="PS50983"/>
    </source>
</evidence>
<reference evidence="9 10" key="2">
    <citation type="submission" date="2022-06" db="EMBL/GenBank/DDBJ databases">
        <title>Staphylococcus hominis ShoR14 genome sequence.</title>
        <authorList>
            <person name="Yeo C.C."/>
            <person name="Chew C.H."/>
            <person name="Che Hamzah A.M."/>
            <person name="Al-Trad E.I."/>
        </authorList>
    </citation>
    <scope>NUCLEOTIDE SEQUENCE [LARGE SCALE GENOMIC DNA]</scope>
    <source>
        <strain evidence="9 10">ShoR14</strain>
    </source>
</reference>
<dbReference type="PROSITE" id="PS50983">
    <property type="entry name" value="FE_B12_PBP"/>
    <property type="match status" value="1"/>
</dbReference>
<evidence type="ECO:0000256" key="2">
    <source>
        <dbReference type="ARBA" id="ARBA00008814"/>
    </source>
</evidence>
<dbReference type="InterPro" id="IPR033870">
    <property type="entry name" value="FatB"/>
</dbReference>
<organism evidence="8">
    <name type="scientific">Staphylococcus hominis</name>
    <dbReference type="NCBI Taxonomy" id="1290"/>
    <lineage>
        <taxon>Bacteria</taxon>
        <taxon>Bacillati</taxon>
        <taxon>Bacillota</taxon>
        <taxon>Bacilli</taxon>
        <taxon>Bacillales</taxon>
        <taxon>Staphylococcaceae</taxon>
        <taxon>Staphylococcus</taxon>
    </lineage>
</organism>
<feature type="compositionally biased region" description="Polar residues" evidence="5">
    <location>
        <begin position="38"/>
        <end position="50"/>
    </location>
</feature>
<gene>
    <name evidence="8" type="ORF">AZE34_03145</name>
    <name evidence="9" type="ORF">J7T32_004800</name>
</gene>
<protein>
    <submittedName>
        <fullName evidence="8 9">ABC transporter substrate-binding protein</fullName>
    </submittedName>
</protein>
<dbReference type="PROSITE" id="PS51257">
    <property type="entry name" value="PROKAR_LIPOPROTEIN"/>
    <property type="match status" value="1"/>
</dbReference>
<dbReference type="Pfam" id="PF01497">
    <property type="entry name" value="Peripla_BP_2"/>
    <property type="match status" value="1"/>
</dbReference>
<evidence type="ECO:0000256" key="3">
    <source>
        <dbReference type="ARBA" id="ARBA00022448"/>
    </source>
</evidence>
<dbReference type="PANTHER" id="PTHR30532:SF28">
    <property type="entry name" value="PETROBACTIN-BINDING PROTEIN YCLQ"/>
    <property type="match status" value="1"/>
</dbReference>
<sequence>MKKTVLFLVLTLALVLSACSNNSGNKSNNENDSKDTVSIKNSFSASGNDESSNEDKKISNTVKVPKNPKNAVVLDYGALDVLKDMGVADKVKGLPKGENNESLPSFLSEFKKDKYINTGNLKEINFDKIAEAKPDVIYISSRAATQKNLDEFKKAAPKAKVVYVGASEDHYIKDMKKNTENLGKIYNKEDKAKDMNTKLDQKISDMKKQTKNFDKSVMYLLVNEGELSTFGPGGRFGDLVFNTLGFKPADKHVKISPHGQNINNEYISNHDPDIILAMDRGSVVGGKSTAKQVLKNDVIKDVTAVKNNNVYELDPKLWYFASGSTTTTVKQIDELEKVIDKTKK</sequence>
<dbReference type="CDD" id="cd01140">
    <property type="entry name" value="FatB"/>
    <property type="match status" value="1"/>
</dbReference>
<dbReference type="AlphaFoldDB" id="A0A3S7GTG6"/>
<feature type="domain" description="Fe/B12 periplasmic-binding" evidence="7">
    <location>
        <begin position="70"/>
        <end position="343"/>
    </location>
</feature>
<accession>A0A3S7GTG6</accession>
<comment type="subcellular location">
    <subcellularLocation>
        <location evidence="1">Cell envelope</location>
    </subcellularLocation>
</comment>
<dbReference type="GO" id="GO:0030288">
    <property type="term" value="C:outer membrane-bounded periplasmic space"/>
    <property type="evidence" value="ECO:0007669"/>
    <property type="project" value="TreeGrafter"/>
</dbReference>
<reference evidence="8" key="1">
    <citation type="submission" date="2016-02" db="EMBL/GenBank/DDBJ databases">
        <title>Genomic sequence of a clinical Staphylococcus hominis isolate.</title>
        <authorList>
            <person name="McClure J.M."/>
            <person name="Zhang K."/>
        </authorList>
    </citation>
    <scope>NUCLEOTIDE SEQUENCE</scope>
    <source>
        <strain evidence="8">C34847</strain>
    </source>
</reference>
<keyword evidence="10" id="KW-1185">Reference proteome</keyword>
<dbReference type="InterPro" id="IPR002491">
    <property type="entry name" value="ABC_transptr_periplasmic_BD"/>
</dbReference>
<dbReference type="Gene3D" id="3.40.50.1980">
    <property type="entry name" value="Nitrogenase molybdenum iron protein domain"/>
    <property type="match status" value="2"/>
</dbReference>
<dbReference type="PANTHER" id="PTHR30532">
    <property type="entry name" value="IRON III DICITRATE-BINDING PERIPLASMIC PROTEIN"/>
    <property type="match status" value="1"/>
</dbReference>
<name>A0A3S7GTG6_STAHO</name>
<keyword evidence="3" id="KW-0813">Transport</keyword>
<dbReference type="GO" id="GO:1901678">
    <property type="term" value="P:iron coordination entity transport"/>
    <property type="evidence" value="ECO:0007669"/>
    <property type="project" value="UniProtKB-ARBA"/>
</dbReference>
<feature type="chain" id="PRO_5044600608" evidence="6">
    <location>
        <begin position="19"/>
        <end position="344"/>
    </location>
</feature>
<dbReference type="InterPro" id="IPR051313">
    <property type="entry name" value="Bact_iron-sidero_bind"/>
</dbReference>